<evidence type="ECO:0000256" key="4">
    <source>
        <dbReference type="ARBA" id="ARBA00023008"/>
    </source>
</evidence>
<feature type="signal peptide" evidence="7">
    <location>
        <begin position="1"/>
        <end position="29"/>
    </location>
</feature>
<feature type="region of interest" description="Disordered" evidence="5">
    <location>
        <begin position="131"/>
        <end position="169"/>
    </location>
</feature>
<comment type="subcellular location">
    <subcellularLocation>
        <location evidence="1">Cell envelope</location>
    </subcellularLocation>
</comment>
<evidence type="ECO:0000256" key="5">
    <source>
        <dbReference type="SAM" id="MobiDB-lite"/>
    </source>
</evidence>
<dbReference type="GO" id="GO:0046688">
    <property type="term" value="P:response to copper ion"/>
    <property type="evidence" value="ECO:0007669"/>
    <property type="project" value="InterPro"/>
</dbReference>
<keyword evidence="6" id="KW-0472">Membrane</keyword>
<dbReference type="InterPro" id="IPR032694">
    <property type="entry name" value="CopC/D"/>
</dbReference>
<feature type="compositionally biased region" description="Acidic residues" evidence="5">
    <location>
        <begin position="136"/>
        <end position="155"/>
    </location>
</feature>
<keyword evidence="4" id="KW-0186">Copper</keyword>
<dbReference type="SUPFAM" id="SSF81296">
    <property type="entry name" value="E set domains"/>
    <property type="match status" value="1"/>
</dbReference>
<proteinExistence type="predicted"/>
<evidence type="ECO:0000256" key="2">
    <source>
        <dbReference type="ARBA" id="ARBA00022723"/>
    </source>
</evidence>
<organism evidence="9 10">
    <name type="scientific">Nocardiopsis aegyptia</name>
    <dbReference type="NCBI Taxonomy" id="220378"/>
    <lineage>
        <taxon>Bacteria</taxon>
        <taxon>Bacillati</taxon>
        <taxon>Actinomycetota</taxon>
        <taxon>Actinomycetes</taxon>
        <taxon>Streptosporangiales</taxon>
        <taxon>Nocardiopsidaceae</taxon>
        <taxon>Nocardiopsis</taxon>
    </lineage>
</organism>
<evidence type="ECO:0000259" key="8">
    <source>
        <dbReference type="Pfam" id="PF04234"/>
    </source>
</evidence>
<dbReference type="InterPro" id="IPR007348">
    <property type="entry name" value="CopC_dom"/>
</dbReference>
<feature type="domain" description="CopC" evidence="8">
    <location>
        <begin position="30"/>
        <end position="125"/>
    </location>
</feature>
<protein>
    <recommendedName>
        <fullName evidence="8">CopC domain-containing protein</fullName>
    </recommendedName>
</protein>
<dbReference type="PANTHER" id="PTHR34820">
    <property type="entry name" value="INNER MEMBRANE PROTEIN YEBZ"/>
    <property type="match status" value="1"/>
</dbReference>
<dbReference type="Pfam" id="PF04234">
    <property type="entry name" value="CopC"/>
    <property type="match status" value="1"/>
</dbReference>
<keyword evidence="6" id="KW-1133">Transmembrane helix</keyword>
<feature type="chain" id="PRO_5031325090" description="CopC domain-containing protein" evidence="7">
    <location>
        <begin position="30"/>
        <end position="204"/>
    </location>
</feature>
<dbReference type="AlphaFoldDB" id="A0A7Z0ELI6"/>
<gene>
    <name evidence="9" type="ORF">HNR10_002191</name>
</gene>
<dbReference type="InterPro" id="IPR014756">
    <property type="entry name" value="Ig_E-set"/>
</dbReference>
<keyword evidence="10" id="KW-1185">Reference proteome</keyword>
<dbReference type="GO" id="GO:0042597">
    <property type="term" value="C:periplasmic space"/>
    <property type="evidence" value="ECO:0007669"/>
    <property type="project" value="InterPro"/>
</dbReference>
<dbReference type="GO" id="GO:0030313">
    <property type="term" value="C:cell envelope"/>
    <property type="evidence" value="ECO:0007669"/>
    <property type="project" value="UniProtKB-SubCell"/>
</dbReference>
<dbReference type="GO" id="GO:0005507">
    <property type="term" value="F:copper ion binding"/>
    <property type="evidence" value="ECO:0007669"/>
    <property type="project" value="InterPro"/>
</dbReference>
<feature type="transmembrane region" description="Helical" evidence="6">
    <location>
        <begin position="173"/>
        <end position="195"/>
    </location>
</feature>
<evidence type="ECO:0000313" key="9">
    <source>
        <dbReference type="EMBL" id="NYJ34310.1"/>
    </source>
</evidence>
<evidence type="ECO:0000256" key="6">
    <source>
        <dbReference type="SAM" id="Phobius"/>
    </source>
</evidence>
<evidence type="ECO:0000256" key="1">
    <source>
        <dbReference type="ARBA" id="ARBA00004196"/>
    </source>
</evidence>
<comment type="caution">
    <text evidence="9">The sequence shown here is derived from an EMBL/GenBank/DDBJ whole genome shotgun (WGS) entry which is preliminary data.</text>
</comment>
<accession>A0A7Z0ELI6</accession>
<name>A0A7Z0ELI6_9ACTN</name>
<dbReference type="GO" id="GO:0005886">
    <property type="term" value="C:plasma membrane"/>
    <property type="evidence" value="ECO:0007669"/>
    <property type="project" value="TreeGrafter"/>
</dbReference>
<dbReference type="Proteomes" id="UP000572051">
    <property type="component" value="Unassembled WGS sequence"/>
</dbReference>
<dbReference type="GO" id="GO:0006825">
    <property type="term" value="P:copper ion transport"/>
    <property type="evidence" value="ECO:0007669"/>
    <property type="project" value="InterPro"/>
</dbReference>
<evidence type="ECO:0000256" key="7">
    <source>
        <dbReference type="SAM" id="SignalP"/>
    </source>
</evidence>
<keyword evidence="3 7" id="KW-0732">Signal</keyword>
<keyword evidence="2" id="KW-0479">Metal-binding</keyword>
<evidence type="ECO:0000313" key="10">
    <source>
        <dbReference type="Proteomes" id="UP000572051"/>
    </source>
</evidence>
<keyword evidence="6" id="KW-0812">Transmembrane</keyword>
<dbReference type="RefSeq" id="WP_179822889.1">
    <property type="nucleotide sequence ID" value="NZ_JACCFS010000001.1"/>
</dbReference>
<dbReference type="Gene3D" id="2.60.40.1220">
    <property type="match status" value="1"/>
</dbReference>
<dbReference type="EMBL" id="JACCFS010000001">
    <property type="protein sequence ID" value="NYJ34310.1"/>
    <property type="molecule type" value="Genomic_DNA"/>
</dbReference>
<dbReference type="InterPro" id="IPR014755">
    <property type="entry name" value="Cu-Rt/internalin_Ig-like"/>
</dbReference>
<reference evidence="9 10" key="1">
    <citation type="submission" date="2020-07" db="EMBL/GenBank/DDBJ databases">
        <title>Sequencing the genomes of 1000 actinobacteria strains.</title>
        <authorList>
            <person name="Klenk H.-P."/>
        </authorList>
    </citation>
    <scope>NUCLEOTIDE SEQUENCE [LARGE SCALE GENOMIC DNA]</scope>
    <source>
        <strain evidence="9 10">DSM 44442</strain>
    </source>
</reference>
<evidence type="ECO:0000256" key="3">
    <source>
        <dbReference type="ARBA" id="ARBA00022729"/>
    </source>
</evidence>
<sequence length="204" mass="20543">MTILRTAASAALIPFTAAALVLAPAPAIAHDVLTGSSPEDGDTLDTVPEEVVLSFNNPPMESVDASAIVVTGPDGEEYQDGALAFDGSDVSVPLLPVVESGDYTIAFQVVSSDGHPIQDTLEFTVSEEAAAAVAPEESEEPAEEEAPAAEDEGQDADPSPAASTEAEEGGPSVAALVVVGLVALAGIGAVVVVAVRLRNRPGQS</sequence>
<dbReference type="PANTHER" id="PTHR34820:SF4">
    <property type="entry name" value="INNER MEMBRANE PROTEIN YEBZ"/>
    <property type="match status" value="1"/>
</dbReference>